<dbReference type="Proteomes" id="UP001148313">
    <property type="component" value="Unassembled WGS sequence"/>
</dbReference>
<dbReference type="PANTHER" id="PTHR43370">
    <property type="entry name" value="SUGAR ABC TRANSPORTER INTEGRAL MEMBRANE PROTEIN-RELATED"/>
    <property type="match status" value="1"/>
</dbReference>
<comment type="caution">
    <text evidence="7">The sequence shown here is derived from an EMBL/GenBank/DDBJ whole genome shotgun (WGS) entry which is preliminary data.</text>
</comment>
<feature type="transmembrane region" description="Helical" evidence="6">
    <location>
        <begin position="58"/>
        <end position="80"/>
    </location>
</feature>
<dbReference type="Pfam" id="PF02653">
    <property type="entry name" value="BPD_transp_2"/>
    <property type="match status" value="1"/>
</dbReference>
<feature type="transmembrane region" description="Helical" evidence="6">
    <location>
        <begin position="271"/>
        <end position="289"/>
    </location>
</feature>
<organism evidence="7 8">
    <name type="scientific">Hoeflea poritis</name>
    <dbReference type="NCBI Taxonomy" id="2993659"/>
    <lineage>
        <taxon>Bacteria</taxon>
        <taxon>Pseudomonadati</taxon>
        <taxon>Pseudomonadota</taxon>
        <taxon>Alphaproteobacteria</taxon>
        <taxon>Hyphomicrobiales</taxon>
        <taxon>Rhizobiaceae</taxon>
        <taxon>Hoeflea</taxon>
    </lineage>
</organism>
<evidence type="ECO:0000313" key="8">
    <source>
        <dbReference type="Proteomes" id="UP001148313"/>
    </source>
</evidence>
<keyword evidence="4 6" id="KW-1133">Transmembrane helix</keyword>
<dbReference type="RefSeq" id="WP_271088579.1">
    <property type="nucleotide sequence ID" value="NZ_JAPJZH010000003.1"/>
</dbReference>
<dbReference type="CDD" id="cd06580">
    <property type="entry name" value="TM_PBP1_transp_TpRbsC_like"/>
    <property type="match status" value="1"/>
</dbReference>
<feature type="transmembrane region" description="Helical" evidence="6">
    <location>
        <begin position="87"/>
        <end position="110"/>
    </location>
</feature>
<sequence length="299" mass="31367">MIVDQVIAASLTLTTPILLAAMGGLVNRQGGIVNIALDAKMLAGAFVAVIVSSMTGGWFVAVLSAAVAGALVGYLFSLVITRANANMIVAGLGLNVLVAGFIGFILNWVYDSSGTLRLPDVQLLPKFMPDFVSGIPVVGLALSELEPLTVFAWITVFTLPFLLANTRIGLWVRATGNAPQVARAMGISGRNVQDFSTAFAGFFSGLGGAHLALASIGLFNEGLTAGRGFIALAAFYFGRDRPVTTALVCLLFGFLDATQIRMQTAGLPPKLIGTIPYLMVLVALCIAGWRNHRRKAVAP</sequence>
<reference evidence="7" key="1">
    <citation type="submission" date="2022-11" db="EMBL/GenBank/DDBJ databases">
        <title>Hoeflea poritis sp. nov., isolated from scleractinian coral Porites lutea.</title>
        <authorList>
            <person name="Zhang G."/>
            <person name="Wei Q."/>
            <person name="Cai L."/>
        </authorList>
    </citation>
    <scope>NUCLEOTIDE SEQUENCE</scope>
    <source>
        <strain evidence="7">E7-10</strain>
    </source>
</reference>
<comment type="subcellular location">
    <subcellularLocation>
        <location evidence="1">Cell membrane</location>
        <topology evidence="1">Multi-pass membrane protein</topology>
    </subcellularLocation>
</comment>
<dbReference type="InterPro" id="IPR001851">
    <property type="entry name" value="ABC_transp_permease"/>
</dbReference>
<gene>
    <name evidence="7" type="ORF">OOZ53_06670</name>
</gene>
<accession>A0ABT4VJY6</accession>
<keyword evidence="5 6" id="KW-0472">Membrane</keyword>
<evidence type="ECO:0000256" key="2">
    <source>
        <dbReference type="ARBA" id="ARBA00022475"/>
    </source>
</evidence>
<feature type="transmembrane region" description="Helical" evidence="6">
    <location>
        <begin position="32"/>
        <end position="52"/>
    </location>
</feature>
<evidence type="ECO:0000256" key="6">
    <source>
        <dbReference type="SAM" id="Phobius"/>
    </source>
</evidence>
<keyword evidence="3 6" id="KW-0812">Transmembrane</keyword>
<feature type="transmembrane region" description="Helical" evidence="6">
    <location>
        <begin position="195"/>
        <end position="219"/>
    </location>
</feature>
<evidence type="ECO:0000256" key="1">
    <source>
        <dbReference type="ARBA" id="ARBA00004651"/>
    </source>
</evidence>
<dbReference type="EMBL" id="JAPJZH010000003">
    <property type="protein sequence ID" value="MDA4845026.1"/>
    <property type="molecule type" value="Genomic_DNA"/>
</dbReference>
<feature type="transmembrane region" description="Helical" evidence="6">
    <location>
        <begin position="150"/>
        <end position="174"/>
    </location>
</feature>
<proteinExistence type="predicted"/>
<name>A0ABT4VJY6_9HYPH</name>
<dbReference type="PANTHER" id="PTHR43370:SF1">
    <property type="entry name" value="GUANOSINE ABC TRANSPORTER PERMEASE PROTEIN NUPQ"/>
    <property type="match status" value="1"/>
</dbReference>
<feature type="transmembrane region" description="Helical" evidence="6">
    <location>
        <begin position="6"/>
        <end position="25"/>
    </location>
</feature>
<keyword evidence="8" id="KW-1185">Reference proteome</keyword>
<evidence type="ECO:0000256" key="4">
    <source>
        <dbReference type="ARBA" id="ARBA00022989"/>
    </source>
</evidence>
<protein>
    <submittedName>
        <fullName evidence="7">ABC transporter permease</fullName>
    </submittedName>
</protein>
<evidence type="ECO:0000256" key="5">
    <source>
        <dbReference type="ARBA" id="ARBA00023136"/>
    </source>
</evidence>
<evidence type="ECO:0000256" key="3">
    <source>
        <dbReference type="ARBA" id="ARBA00022692"/>
    </source>
</evidence>
<evidence type="ECO:0000313" key="7">
    <source>
        <dbReference type="EMBL" id="MDA4845026.1"/>
    </source>
</evidence>
<keyword evidence="2" id="KW-1003">Cell membrane</keyword>